<dbReference type="Proteomes" id="UP001595681">
    <property type="component" value="Unassembled WGS sequence"/>
</dbReference>
<dbReference type="InterPro" id="IPR051803">
    <property type="entry name" value="TA_system_RelE-like_toxin"/>
</dbReference>
<dbReference type="InterPro" id="IPR007712">
    <property type="entry name" value="RelE/ParE_toxin"/>
</dbReference>
<protein>
    <submittedName>
        <fullName evidence="3">Type II toxin-antitoxin system RelE/ParE family toxin</fullName>
    </submittedName>
</protein>
<dbReference type="PANTHER" id="PTHR33755">
    <property type="entry name" value="TOXIN PARE1-RELATED"/>
    <property type="match status" value="1"/>
</dbReference>
<evidence type="ECO:0000313" key="3">
    <source>
        <dbReference type="EMBL" id="MFC3440885.1"/>
    </source>
</evidence>
<comment type="caution">
    <text evidence="3">The sequence shown here is derived from an EMBL/GenBank/DDBJ whole genome shotgun (WGS) entry which is preliminary data.</text>
</comment>
<gene>
    <name evidence="3" type="ORF">ACFOKF_06680</name>
</gene>
<dbReference type="RefSeq" id="WP_380794214.1">
    <property type="nucleotide sequence ID" value="NZ_JBHRVU010000004.1"/>
</dbReference>
<keyword evidence="4" id="KW-1185">Reference proteome</keyword>
<keyword evidence="2" id="KW-1277">Toxin-antitoxin system</keyword>
<accession>A0ABV7NEM0</accession>
<proteinExistence type="inferred from homology"/>
<evidence type="ECO:0000313" key="4">
    <source>
        <dbReference type="Proteomes" id="UP001595681"/>
    </source>
</evidence>
<dbReference type="PANTHER" id="PTHR33755:SF6">
    <property type="entry name" value="PLASMID STABILIZATION SYSTEM PROTEIN"/>
    <property type="match status" value="1"/>
</dbReference>
<sequence length="99" mass="11243">MRRVVWSNEARNDYFDILRHIADADPDAAERVVRAIEKTGNALGEFATGHPGRVSGTYEKSVHRLPYVIAYALNEGDKVLTILHVIHTSRDWTPDSWPE</sequence>
<dbReference type="InterPro" id="IPR035093">
    <property type="entry name" value="RelE/ParE_toxin_dom_sf"/>
</dbReference>
<name>A0ABV7NEM0_9SPHN</name>
<evidence type="ECO:0000256" key="1">
    <source>
        <dbReference type="ARBA" id="ARBA00006226"/>
    </source>
</evidence>
<dbReference type="EMBL" id="JBHRVU010000004">
    <property type="protein sequence ID" value="MFC3440885.1"/>
    <property type="molecule type" value="Genomic_DNA"/>
</dbReference>
<dbReference type="Gene3D" id="3.30.2310.20">
    <property type="entry name" value="RelE-like"/>
    <property type="match status" value="1"/>
</dbReference>
<evidence type="ECO:0000256" key="2">
    <source>
        <dbReference type="ARBA" id="ARBA00022649"/>
    </source>
</evidence>
<comment type="similarity">
    <text evidence="1">Belongs to the RelE toxin family.</text>
</comment>
<dbReference type="Pfam" id="PF05016">
    <property type="entry name" value="ParE_toxin"/>
    <property type="match status" value="1"/>
</dbReference>
<reference evidence="4" key="1">
    <citation type="journal article" date="2019" name="Int. J. Syst. Evol. Microbiol.">
        <title>The Global Catalogue of Microorganisms (GCM) 10K type strain sequencing project: providing services to taxonomists for standard genome sequencing and annotation.</title>
        <authorList>
            <consortium name="The Broad Institute Genomics Platform"/>
            <consortium name="The Broad Institute Genome Sequencing Center for Infectious Disease"/>
            <person name="Wu L."/>
            <person name="Ma J."/>
        </authorList>
    </citation>
    <scope>NUCLEOTIDE SEQUENCE [LARGE SCALE GENOMIC DNA]</scope>
    <source>
        <strain evidence="4">CCM 7491</strain>
    </source>
</reference>
<organism evidence="3 4">
    <name type="scientific">Sphingobium rhizovicinum</name>
    <dbReference type="NCBI Taxonomy" id="432308"/>
    <lineage>
        <taxon>Bacteria</taxon>
        <taxon>Pseudomonadati</taxon>
        <taxon>Pseudomonadota</taxon>
        <taxon>Alphaproteobacteria</taxon>
        <taxon>Sphingomonadales</taxon>
        <taxon>Sphingomonadaceae</taxon>
        <taxon>Sphingobium</taxon>
    </lineage>
</organism>